<organism evidence="4 5">
    <name type="scientific">Planococcus salinus</name>
    <dbReference type="NCBI Taxonomy" id="1848460"/>
    <lineage>
        <taxon>Bacteria</taxon>
        <taxon>Bacillati</taxon>
        <taxon>Bacillota</taxon>
        <taxon>Bacilli</taxon>
        <taxon>Bacillales</taxon>
        <taxon>Caryophanaceae</taxon>
        <taxon>Planococcus</taxon>
    </lineage>
</organism>
<accession>A0A3M8P364</accession>
<gene>
    <name evidence="4" type="ORF">EEX84_15850</name>
</gene>
<evidence type="ECO:0000256" key="1">
    <source>
        <dbReference type="ARBA" id="ARBA00009353"/>
    </source>
</evidence>
<evidence type="ECO:0000259" key="3">
    <source>
        <dbReference type="Pfam" id="PF08338"/>
    </source>
</evidence>
<dbReference type="CDD" id="cd05242">
    <property type="entry name" value="SDR_a8"/>
    <property type="match status" value="1"/>
</dbReference>
<dbReference type="OrthoDB" id="9801773at2"/>
<reference evidence="4 5" key="1">
    <citation type="journal article" date="2018" name="Int. J. Syst. Evol. Microbiol.">
        <title>Planococcus salinus sp. nov., a moderately halophilic bacterium isolated from a saline-alkali soil.</title>
        <authorList>
            <person name="Gan L."/>
        </authorList>
    </citation>
    <scope>NUCLEOTIDE SEQUENCE [LARGE SCALE GENOMIC DNA]</scope>
    <source>
        <strain evidence="4 5">LCB217</strain>
    </source>
</reference>
<dbReference type="SUPFAM" id="SSF51735">
    <property type="entry name" value="NAD(P)-binding Rossmann-fold domains"/>
    <property type="match status" value="1"/>
</dbReference>
<dbReference type="InterPro" id="IPR010099">
    <property type="entry name" value="SDR39U1"/>
</dbReference>
<dbReference type="InterPro" id="IPR001509">
    <property type="entry name" value="Epimerase_deHydtase"/>
</dbReference>
<dbReference type="Gene3D" id="3.40.50.720">
    <property type="entry name" value="NAD(P)-binding Rossmann-like Domain"/>
    <property type="match status" value="1"/>
</dbReference>
<evidence type="ECO:0000313" key="5">
    <source>
        <dbReference type="Proteomes" id="UP000275473"/>
    </source>
</evidence>
<comment type="similarity">
    <text evidence="1">Belongs to the NAD(P)-dependent epimerase/dehydratase family. SDR39U1 subfamily.</text>
</comment>
<name>A0A3M8P364_9BACL</name>
<feature type="domain" description="NAD-dependent epimerase/dehydratase" evidence="2">
    <location>
        <begin position="5"/>
        <end position="226"/>
    </location>
</feature>
<keyword evidence="5" id="KW-1185">Reference proteome</keyword>
<dbReference type="AlphaFoldDB" id="A0A3M8P364"/>
<protein>
    <submittedName>
        <fullName evidence="4">TIGR01777 family protein</fullName>
    </submittedName>
</protein>
<comment type="caution">
    <text evidence="4">The sequence shown here is derived from an EMBL/GenBank/DDBJ whole genome shotgun (WGS) entry which is preliminary data.</text>
</comment>
<dbReference type="PANTHER" id="PTHR11092:SF0">
    <property type="entry name" value="EPIMERASE FAMILY PROTEIN SDR39U1"/>
    <property type="match status" value="1"/>
</dbReference>
<dbReference type="Proteomes" id="UP000275473">
    <property type="component" value="Unassembled WGS sequence"/>
</dbReference>
<proteinExistence type="inferred from homology"/>
<dbReference type="RefSeq" id="WP_123166629.1">
    <property type="nucleotide sequence ID" value="NZ_RIAX01000021.1"/>
</dbReference>
<sequence length="301" mass="33436">MKKKIAITGGTGFVGKELTNALLNRDTEVFILTRRPRPPETRVTYVPWLTEGAAPEKELEGIDAIINLSGSSINDGRWNEEQQKEIYRSRMTSTAEVLRIIQALEHKPKTLINASAIGVYAPSETITHTEHSQDFGTNFLAKTVHDWESLAEEAAAFGLRVAYGRFGIILGKNEGALPLMTLPYKLFAGGPVGSGNQWVSWVHVHDVARAIMFALDHEELKGPFNITAPDPKQMRDFGKEIAKALQRPYWIPVPPLALKLALGAKSQLVLEGQRVVPAVLERHGFRFMFPDLQSALADLYK</sequence>
<dbReference type="EMBL" id="RIAX01000021">
    <property type="protein sequence ID" value="RNF38165.1"/>
    <property type="molecule type" value="Genomic_DNA"/>
</dbReference>
<dbReference type="InterPro" id="IPR013549">
    <property type="entry name" value="DUF1731"/>
</dbReference>
<evidence type="ECO:0000313" key="4">
    <source>
        <dbReference type="EMBL" id="RNF38165.1"/>
    </source>
</evidence>
<feature type="domain" description="DUF1731" evidence="3">
    <location>
        <begin position="253"/>
        <end position="299"/>
    </location>
</feature>
<dbReference type="Pfam" id="PF08338">
    <property type="entry name" value="DUF1731"/>
    <property type="match status" value="1"/>
</dbReference>
<dbReference type="NCBIfam" id="TIGR01777">
    <property type="entry name" value="yfcH"/>
    <property type="match status" value="1"/>
</dbReference>
<evidence type="ECO:0000259" key="2">
    <source>
        <dbReference type="Pfam" id="PF01370"/>
    </source>
</evidence>
<dbReference type="Pfam" id="PF01370">
    <property type="entry name" value="Epimerase"/>
    <property type="match status" value="1"/>
</dbReference>
<dbReference type="InterPro" id="IPR036291">
    <property type="entry name" value="NAD(P)-bd_dom_sf"/>
</dbReference>
<dbReference type="PANTHER" id="PTHR11092">
    <property type="entry name" value="SUGAR NUCLEOTIDE EPIMERASE RELATED"/>
    <property type="match status" value="1"/>
</dbReference>